<proteinExistence type="predicted"/>
<feature type="domain" description="DUF3857" evidence="1">
    <location>
        <begin position="19"/>
        <end position="185"/>
    </location>
</feature>
<gene>
    <name evidence="2" type="ORF">GLV81_07005</name>
</gene>
<dbReference type="InterPro" id="IPR024618">
    <property type="entry name" value="DUF3857"/>
</dbReference>
<dbReference type="RefSeq" id="WP_157478066.1">
    <property type="nucleotide sequence ID" value="NZ_CP046566.1"/>
</dbReference>
<protein>
    <submittedName>
        <fullName evidence="2">DUF3857 domain-containing protein</fullName>
    </submittedName>
</protein>
<keyword evidence="3" id="KW-1185">Reference proteome</keyword>
<dbReference type="Pfam" id="PF12969">
    <property type="entry name" value="DUF3857"/>
    <property type="match status" value="1"/>
</dbReference>
<evidence type="ECO:0000313" key="2">
    <source>
        <dbReference type="EMBL" id="QGW27879.1"/>
    </source>
</evidence>
<sequence>MGTSLLLANSYHENSIVVEENERRRILMQDKYAVDQFSVVYFRFNNLDLFAARIIKKDGSTEEVSLKDAARVSNIKEVPADFTGYTDYKASASYQPIYFKVAIPNMEVGDVLEYEFFHTNTQVYFGQVNYKEFDPVYYLCNRSMPVEKQVIEISTDNKNFVGYRAMRGAGQFEAKDNGDKKTYRWVDQHRDKLKDTRYLNEYVELPAIKFQVIYASNRKQDFIWFKNQDELNRPVTKEELTEKVKLFWYEMDGLNNMSLYTEGISKSPGTLIKNMYNRMKENGSAEAKEEDYVRNVYYMIRSYTLRSGWHDFVFAQIMSGMMAKRNIAHDIVVTTSNNRTNIQDLAFNREIIWGIRFNNKYYFNPNDHLNPGEIPSYLAGNECLTFPAADSKSKAAVKYDIVPGGDTSTNKFAYQLKVTLDTSLTAFNIQKEVEITGACKEGSIDEILAGTAFLETDVKNYGGSSMWDYEPKNQQEKLQEEWAAQKKEWKEEKPKQMQALAESEYSREVKKYDQFRLLQDGRAFKKMPLKYSEQFSLDETVAKAGDDLIVDLPLLIGTQTQLKKEERTRMAPINFGLPRTLSWTITLAIPVGYTLADTDNLNQQVSNETGSFISKATIAGNLLTIEVSKQYKGKFFELSQWSNAMQFIDAAYNFSQSKIILKKQ</sequence>
<reference evidence="2 3" key="1">
    <citation type="submission" date="2019-11" db="EMBL/GenBank/DDBJ databases">
        <authorList>
            <person name="Im W.T."/>
        </authorList>
    </citation>
    <scope>NUCLEOTIDE SEQUENCE [LARGE SCALE GENOMIC DNA]</scope>
    <source>
        <strain evidence="2 3">SB-02</strain>
    </source>
</reference>
<dbReference type="Proteomes" id="UP000426027">
    <property type="component" value="Chromosome"/>
</dbReference>
<dbReference type="Gene3D" id="2.60.120.1130">
    <property type="match status" value="1"/>
</dbReference>
<dbReference type="AlphaFoldDB" id="A0A6I6GRZ6"/>
<organism evidence="2 3">
    <name type="scientific">Phnomibacter ginsenosidimutans</name>
    <dbReference type="NCBI Taxonomy" id="2676868"/>
    <lineage>
        <taxon>Bacteria</taxon>
        <taxon>Pseudomonadati</taxon>
        <taxon>Bacteroidota</taxon>
        <taxon>Chitinophagia</taxon>
        <taxon>Chitinophagales</taxon>
        <taxon>Chitinophagaceae</taxon>
        <taxon>Phnomibacter</taxon>
    </lineage>
</organism>
<dbReference type="KEGG" id="fls:GLV81_07005"/>
<accession>A0A6I6GRZ6</accession>
<evidence type="ECO:0000259" key="1">
    <source>
        <dbReference type="Pfam" id="PF12969"/>
    </source>
</evidence>
<name>A0A6I6GRZ6_9BACT</name>
<dbReference type="EMBL" id="CP046566">
    <property type="protein sequence ID" value="QGW27879.1"/>
    <property type="molecule type" value="Genomic_DNA"/>
</dbReference>
<evidence type="ECO:0000313" key="3">
    <source>
        <dbReference type="Proteomes" id="UP000426027"/>
    </source>
</evidence>
<dbReference type="Gene3D" id="2.60.40.3140">
    <property type="match status" value="1"/>
</dbReference>